<organism evidence="1 2">
    <name type="scientific">Alligator mississippiensis</name>
    <name type="common">American alligator</name>
    <dbReference type="NCBI Taxonomy" id="8496"/>
    <lineage>
        <taxon>Eukaryota</taxon>
        <taxon>Metazoa</taxon>
        <taxon>Chordata</taxon>
        <taxon>Craniata</taxon>
        <taxon>Vertebrata</taxon>
        <taxon>Euteleostomi</taxon>
        <taxon>Archelosauria</taxon>
        <taxon>Archosauria</taxon>
        <taxon>Crocodylia</taxon>
        <taxon>Alligatoridae</taxon>
        <taxon>Alligatorinae</taxon>
        <taxon>Alligator</taxon>
    </lineage>
</organism>
<name>A0A151PHQ3_ALLMI</name>
<proteinExistence type="predicted"/>
<keyword evidence="2" id="KW-1185">Reference proteome</keyword>
<dbReference type="Proteomes" id="UP000050525">
    <property type="component" value="Unassembled WGS sequence"/>
</dbReference>
<comment type="caution">
    <text evidence="1">The sequence shown here is derived from an EMBL/GenBank/DDBJ whole genome shotgun (WGS) entry which is preliminary data.</text>
</comment>
<gene>
    <name evidence="1" type="ORF">Y1Q_0003983</name>
</gene>
<protein>
    <submittedName>
        <fullName evidence="1">Uncharacterized protein</fullName>
    </submittedName>
</protein>
<evidence type="ECO:0000313" key="1">
    <source>
        <dbReference type="EMBL" id="KYO48559.1"/>
    </source>
</evidence>
<evidence type="ECO:0000313" key="2">
    <source>
        <dbReference type="Proteomes" id="UP000050525"/>
    </source>
</evidence>
<reference evidence="1 2" key="1">
    <citation type="journal article" date="2012" name="Genome Biol.">
        <title>Sequencing three crocodilian genomes to illuminate the evolution of archosaurs and amniotes.</title>
        <authorList>
            <person name="St John J.A."/>
            <person name="Braun E.L."/>
            <person name="Isberg S.R."/>
            <person name="Miles L.G."/>
            <person name="Chong A.Y."/>
            <person name="Gongora J."/>
            <person name="Dalzell P."/>
            <person name="Moran C."/>
            <person name="Bed'hom B."/>
            <person name="Abzhanov A."/>
            <person name="Burgess S.C."/>
            <person name="Cooksey A.M."/>
            <person name="Castoe T.A."/>
            <person name="Crawford N.G."/>
            <person name="Densmore L.D."/>
            <person name="Drew J.C."/>
            <person name="Edwards S.V."/>
            <person name="Faircloth B.C."/>
            <person name="Fujita M.K."/>
            <person name="Greenwold M.J."/>
            <person name="Hoffmann F.G."/>
            <person name="Howard J.M."/>
            <person name="Iguchi T."/>
            <person name="Janes D.E."/>
            <person name="Khan S.Y."/>
            <person name="Kohno S."/>
            <person name="de Koning A.J."/>
            <person name="Lance S.L."/>
            <person name="McCarthy F.M."/>
            <person name="McCormack J.E."/>
            <person name="Merchant M.E."/>
            <person name="Peterson D.G."/>
            <person name="Pollock D.D."/>
            <person name="Pourmand N."/>
            <person name="Raney B.J."/>
            <person name="Roessler K.A."/>
            <person name="Sanford J.R."/>
            <person name="Sawyer R.H."/>
            <person name="Schmidt C.J."/>
            <person name="Triplett E.W."/>
            <person name="Tuberville T.D."/>
            <person name="Venegas-Anaya M."/>
            <person name="Howard J.T."/>
            <person name="Jarvis E.D."/>
            <person name="Guillette L.J.Jr."/>
            <person name="Glenn T.C."/>
            <person name="Green R.E."/>
            <person name="Ray D.A."/>
        </authorList>
    </citation>
    <scope>NUCLEOTIDE SEQUENCE [LARGE SCALE GENOMIC DNA]</scope>
    <source>
        <strain evidence="1">KSC_2009_1</strain>
    </source>
</reference>
<accession>A0A151PHQ3</accession>
<sequence length="66" mass="6732">MCCLGQLEAVCTHAFATTDAPGQHTVSSGCGAAPAAGRRSILVASISTFDSIRISTFDSLRISDSA</sequence>
<dbReference type="AlphaFoldDB" id="A0A151PHQ3"/>
<dbReference type="EMBL" id="AKHW03000179">
    <property type="protein sequence ID" value="KYO48559.1"/>
    <property type="molecule type" value="Genomic_DNA"/>
</dbReference>